<dbReference type="Pfam" id="PF06904">
    <property type="entry name" value="Extensin-like_C"/>
    <property type="match status" value="1"/>
</dbReference>
<dbReference type="AlphaFoldDB" id="A0A841LAX0"/>
<comment type="caution">
    <text evidence="2">The sequence shown here is derived from an EMBL/GenBank/DDBJ whole genome shotgun (WGS) entry which is preliminary data.</text>
</comment>
<dbReference type="EMBL" id="JACIIV010000003">
    <property type="protein sequence ID" value="MBB6226302.1"/>
    <property type="molecule type" value="Genomic_DNA"/>
</dbReference>
<organism evidence="2 3">
    <name type="scientific">Polymorphobacter multimanifer</name>
    <dbReference type="NCBI Taxonomy" id="1070431"/>
    <lineage>
        <taxon>Bacteria</taxon>
        <taxon>Pseudomonadati</taxon>
        <taxon>Pseudomonadota</taxon>
        <taxon>Alphaproteobacteria</taxon>
        <taxon>Sphingomonadales</taxon>
        <taxon>Sphingosinicellaceae</taxon>
        <taxon>Polymorphobacter</taxon>
    </lineage>
</organism>
<reference evidence="2 3" key="1">
    <citation type="submission" date="2020-08" db="EMBL/GenBank/DDBJ databases">
        <title>Genomic Encyclopedia of Type Strains, Phase IV (KMG-IV): sequencing the most valuable type-strain genomes for metagenomic binning, comparative biology and taxonomic classification.</title>
        <authorList>
            <person name="Goeker M."/>
        </authorList>
    </citation>
    <scope>NUCLEOTIDE SEQUENCE [LARGE SCALE GENOMIC DNA]</scope>
    <source>
        <strain evidence="2 3">DSM 102189</strain>
    </source>
</reference>
<name>A0A841LAX0_9SPHN</name>
<dbReference type="InterPro" id="IPR009683">
    <property type="entry name" value="Extensin-like_C"/>
</dbReference>
<dbReference type="Proteomes" id="UP000538147">
    <property type="component" value="Unassembled WGS sequence"/>
</dbReference>
<evidence type="ECO:0000313" key="2">
    <source>
        <dbReference type="EMBL" id="MBB6226302.1"/>
    </source>
</evidence>
<sequence length="234" mass="25324">MRLLIFIVVLAAALAFGWQQFQKWVAANPEKVPWTPLSLAHPIGPFTAQKLGGLADDTPQCLTLLEAAKVAHTPLPPLSADRCGYDNAVTLNPGGAIAPALAPADPGLSCPVAAALTLWERDIVRPAAQRHFGSDVARIDHYGTYSCRNIAGGSNRSEHSTANAIDIAGFRLEDGTRITVAADWTRDNEKAAFLREVRDGACQLFGTILSPDYNAAHADHFHFDQANRMRPFCR</sequence>
<protein>
    <recommendedName>
        <fullName evidence="1">Extensin-like C-terminal domain-containing protein</fullName>
    </recommendedName>
</protein>
<accession>A0A841LAX0</accession>
<keyword evidence="3" id="KW-1185">Reference proteome</keyword>
<dbReference type="RefSeq" id="WP_184194768.1">
    <property type="nucleotide sequence ID" value="NZ_JACIIV010000003.1"/>
</dbReference>
<evidence type="ECO:0000259" key="1">
    <source>
        <dbReference type="Pfam" id="PF06904"/>
    </source>
</evidence>
<evidence type="ECO:0000313" key="3">
    <source>
        <dbReference type="Proteomes" id="UP000538147"/>
    </source>
</evidence>
<feature type="domain" description="Extensin-like C-terminal" evidence="1">
    <location>
        <begin position="60"/>
        <end position="234"/>
    </location>
</feature>
<gene>
    <name evidence="2" type="ORF">FHS79_000456</name>
</gene>
<proteinExistence type="predicted"/>